<feature type="region of interest" description="Disordered" evidence="1">
    <location>
        <begin position="1"/>
        <end position="121"/>
    </location>
</feature>
<accession>A0AAF0Y2L7</accession>
<evidence type="ECO:0000313" key="3">
    <source>
        <dbReference type="Proteomes" id="UP000827549"/>
    </source>
</evidence>
<feature type="compositionally biased region" description="Polar residues" evidence="1">
    <location>
        <begin position="23"/>
        <end position="35"/>
    </location>
</feature>
<gene>
    <name evidence="2" type="ORF">LOC62_02G002693</name>
</gene>
<reference evidence="2" key="1">
    <citation type="submission" date="2023-10" db="EMBL/GenBank/DDBJ databases">
        <authorList>
            <person name="Noh H."/>
        </authorList>
    </citation>
    <scope>NUCLEOTIDE SEQUENCE</scope>
    <source>
        <strain evidence="2">DUCC4014</strain>
    </source>
</reference>
<name>A0AAF0Y2L7_9TREE</name>
<feature type="compositionally biased region" description="Pro residues" evidence="1">
    <location>
        <begin position="58"/>
        <end position="67"/>
    </location>
</feature>
<protein>
    <submittedName>
        <fullName evidence="2">Uncharacterized protein</fullName>
    </submittedName>
</protein>
<evidence type="ECO:0000313" key="2">
    <source>
        <dbReference type="EMBL" id="WOO79158.1"/>
    </source>
</evidence>
<dbReference type="EMBL" id="CP086715">
    <property type="protein sequence ID" value="WOO79158.1"/>
    <property type="molecule type" value="Genomic_DNA"/>
</dbReference>
<feature type="compositionally biased region" description="Polar residues" evidence="1">
    <location>
        <begin position="88"/>
        <end position="98"/>
    </location>
</feature>
<proteinExistence type="predicted"/>
<keyword evidence="3" id="KW-1185">Reference proteome</keyword>
<dbReference type="GeneID" id="87805940"/>
<dbReference type="Proteomes" id="UP000827549">
    <property type="component" value="Chromosome 2"/>
</dbReference>
<evidence type="ECO:0000256" key="1">
    <source>
        <dbReference type="SAM" id="MobiDB-lite"/>
    </source>
</evidence>
<dbReference type="RefSeq" id="XP_062625190.1">
    <property type="nucleotide sequence ID" value="XM_062769206.1"/>
</dbReference>
<dbReference type="AlphaFoldDB" id="A0AAF0Y2L7"/>
<feature type="region of interest" description="Disordered" evidence="1">
    <location>
        <begin position="192"/>
        <end position="219"/>
    </location>
</feature>
<sequence length="219" mass="23625">MPADRDSRTPSGSPRPARRPVSPTVNDSGDRSTLQALLAPEQYGRNMRRRGTTAAAQPNPPATAPPAPDDEAGAPSQSPSIKQEPVSPGSSQPGSFNEGTPDFEAGAHFAAHYPRARSPEPTLRDIMAEIKSMKRDLRKVKRRSVGAKSFRVIMSAIAGLENDIDSELGRVDDIFTAGEQGQSVATRLKKLGSNNRRKRQSRKRRHQLAVLAAAEAGSR</sequence>
<feature type="compositionally biased region" description="Basic residues" evidence="1">
    <location>
        <begin position="192"/>
        <end position="207"/>
    </location>
</feature>
<organism evidence="2 3">
    <name type="scientific">Vanrija pseudolonga</name>
    <dbReference type="NCBI Taxonomy" id="143232"/>
    <lineage>
        <taxon>Eukaryota</taxon>
        <taxon>Fungi</taxon>
        <taxon>Dikarya</taxon>
        <taxon>Basidiomycota</taxon>
        <taxon>Agaricomycotina</taxon>
        <taxon>Tremellomycetes</taxon>
        <taxon>Trichosporonales</taxon>
        <taxon>Trichosporonaceae</taxon>
        <taxon>Vanrija</taxon>
    </lineage>
</organism>